<comment type="caution">
    <text evidence="1">The sequence shown here is derived from an EMBL/GenBank/DDBJ whole genome shotgun (WGS) entry which is preliminary data.</text>
</comment>
<protein>
    <submittedName>
        <fullName evidence="1">Uncharacterized protein</fullName>
    </submittedName>
</protein>
<name>A0ABS2P5V1_9BACI</name>
<accession>A0ABS2P5V1</accession>
<keyword evidence="2" id="KW-1185">Reference proteome</keyword>
<sequence>MLTDTRNSFRRIGDDDWMVQFTEEEKELLISLLVSTNFAKELVANEINDMEMGEKKLESSTYKKLIQIYDKVI</sequence>
<evidence type="ECO:0000313" key="1">
    <source>
        <dbReference type="EMBL" id="MBM7621785.1"/>
    </source>
</evidence>
<dbReference type="Pfam" id="PF14156">
    <property type="entry name" value="AbbA_antirepres"/>
    <property type="match status" value="1"/>
</dbReference>
<dbReference type="Gene3D" id="1.10.287.3030">
    <property type="match status" value="1"/>
</dbReference>
<reference evidence="1 2" key="1">
    <citation type="submission" date="2021-01" db="EMBL/GenBank/DDBJ databases">
        <title>Genomic Encyclopedia of Type Strains, Phase IV (KMG-IV): sequencing the most valuable type-strain genomes for metagenomic binning, comparative biology and taxonomic classification.</title>
        <authorList>
            <person name="Goeker M."/>
        </authorList>
    </citation>
    <scope>NUCLEOTIDE SEQUENCE [LARGE SCALE GENOMIC DNA]</scope>
    <source>
        <strain evidence="1 2">DSM 25879</strain>
    </source>
</reference>
<dbReference type="Proteomes" id="UP000737402">
    <property type="component" value="Unassembled WGS sequence"/>
</dbReference>
<proteinExistence type="predicted"/>
<evidence type="ECO:0000313" key="2">
    <source>
        <dbReference type="Proteomes" id="UP000737402"/>
    </source>
</evidence>
<dbReference type="InterPro" id="IPR025446">
    <property type="entry name" value="Antirep_AbbA"/>
</dbReference>
<dbReference type="EMBL" id="JAFBED010000010">
    <property type="protein sequence ID" value="MBM7621785.1"/>
    <property type="molecule type" value="Genomic_DNA"/>
</dbReference>
<gene>
    <name evidence="1" type="ORF">JOC95_003693</name>
</gene>
<organism evidence="1 2">
    <name type="scientific">Sutcliffiella tianshenii</name>
    <dbReference type="NCBI Taxonomy" id="1463404"/>
    <lineage>
        <taxon>Bacteria</taxon>
        <taxon>Bacillati</taxon>
        <taxon>Bacillota</taxon>
        <taxon>Bacilli</taxon>
        <taxon>Bacillales</taxon>
        <taxon>Bacillaceae</taxon>
        <taxon>Sutcliffiella</taxon>
    </lineage>
</organism>